<reference evidence="3 4" key="1">
    <citation type="submission" date="2021-03" db="EMBL/GenBank/DDBJ databases">
        <title>Haloterrigena longa sp. nov. and Haloterrigena limicola sp. nov., extremely halophilic archaea isolated from a salt lake.</title>
        <authorList>
            <person name="Henglin C."/>
        </authorList>
    </citation>
    <scope>NUCLEOTIDE SEQUENCE [LARGE SCALE GENOMIC DNA]</scope>
    <source>
        <strain evidence="3 4">KZCA68</strain>
    </source>
</reference>
<sequence length="275" mass="31115">MLSDILTQVAIVVGLMVVLSTAVFIGRDRLEQTQREWLSRVRVSAPVLAVLACVLVFNRIMRDNQPDIGVYMTRTIRSIEGEFVLIFQAIASEDVTLYFSFTYIYGYAFLLIFPPIAYFALSNTRPFRRLLTAYSLNYAIGVVIYALVIAYGPRNFMPELPTILYNVNPEAQHLTREVNRNTNVFPSLHTSLSATVAMFAYQTRSEYPNWFPVSVVFAVSVIISTMYLGIHWGIDVIGGLILAVVCVVASDRIVGRWSVTTLYETFRERLSSHVE</sequence>
<dbReference type="InterPro" id="IPR036938">
    <property type="entry name" value="PAP2/HPO_sf"/>
</dbReference>
<dbReference type="RefSeq" id="WP_207287976.1">
    <property type="nucleotide sequence ID" value="NZ_CP071462.1"/>
</dbReference>
<dbReference type="Pfam" id="PF14378">
    <property type="entry name" value="PAP2_3"/>
    <property type="match status" value="1"/>
</dbReference>
<protein>
    <submittedName>
        <fullName evidence="3">Inositol phosphorylceramide synthase</fullName>
    </submittedName>
</protein>
<evidence type="ECO:0000256" key="1">
    <source>
        <dbReference type="SAM" id="Phobius"/>
    </source>
</evidence>
<dbReference type="Proteomes" id="UP000663203">
    <property type="component" value="Chromosome"/>
</dbReference>
<feature type="transmembrane region" description="Helical" evidence="1">
    <location>
        <begin position="236"/>
        <end position="254"/>
    </location>
</feature>
<dbReference type="SMART" id="SM00014">
    <property type="entry name" value="acidPPc"/>
    <property type="match status" value="1"/>
</dbReference>
<dbReference type="InterPro" id="IPR026841">
    <property type="entry name" value="Aur1/Ipt1"/>
</dbReference>
<keyword evidence="4" id="KW-1185">Reference proteome</keyword>
<name>A0A8A2VCD0_9EURY</name>
<feature type="transmembrane region" description="Helical" evidence="1">
    <location>
        <begin position="133"/>
        <end position="152"/>
    </location>
</feature>
<dbReference type="InterPro" id="IPR000326">
    <property type="entry name" value="PAP2/HPO"/>
</dbReference>
<evidence type="ECO:0000313" key="4">
    <source>
        <dbReference type="Proteomes" id="UP000663203"/>
    </source>
</evidence>
<evidence type="ECO:0000313" key="3">
    <source>
        <dbReference type="EMBL" id="QSW98367.1"/>
    </source>
</evidence>
<proteinExistence type="predicted"/>
<keyword evidence="1" id="KW-0472">Membrane</keyword>
<dbReference type="KEGG" id="hakz:J0X25_13295"/>
<feature type="transmembrane region" description="Helical" evidence="1">
    <location>
        <begin position="103"/>
        <end position="121"/>
    </location>
</feature>
<evidence type="ECO:0000259" key="2">
    <source>
        <dbReference type="SMART" id="SM00014"/>
    </source>
</evidence>
<feature type="domain" description="Phosphatidic acid phosphatase type 2/haloperoxidase" evidence="2">
    <location>
        <begin position="139"/>
        <end position="251"/>
    </location>
</feature>
<organism evidence="3 4">
    <name type="scientific">Haloterrigena alkaliphila</name>
    <dbReference type="NCBI Taxonomy" id="2816475"/>
    <lineage>
        <taxon>Archaea</taxon>
        <taxon>Methanobacteriati</taxon>
        <taxon>Methanobacteriota</taxon>
        <taxon>Stenosarchaea group</taxon>
        <taxon>Halobacteria</taxon>
        <taxon>Halobacteriales</taxon>
        <taxon>Natrialbaceae</taxon>
        <taxon>Haloterrigena</taxon>
    </lineage>
</organism>
<keyword evidence="1" id="KW-1133">Transmembrane helix</keyword>
<feature type="transmembrane region" description="Helical" evidence="1">
    <location>
        <begin position="6"/>
        <end position="25"/>
    </location>
</feature>
<dbReference type="CDD" id="cd03386">
    <property type="entry name" value="PAP2_Aur1_like"/>
    <property type="match status" value="1"/>
</dbReference>
<accession>A0A8A2VCD0</accession>
<dbReference type="Gene3D" id="1.20.144.10">
    <property type="entry name" value="Phosphatidic acid phosphatase type 2/haloperoxidase"/>
    <property type="match status" value="1"/>
</dbReference>
<dbReference type="EMBL" id="CP071462">
    <property type="protein sequence ID" value="QSW98367.1"/>
    <property type="molecule type" value="Genomic_DNA"/>
</dbReference>
<gene>
    <name evidence="3" type="ORF">J0X25_13295</name>
</gene>
<feature type="transmembrane region" description="Helical" evidence="1">
    <location>
        <begin position="37"/>
        <end position="57"/>
    </location>
</feature>
<dbReference type="SUPFAM" id="SSF48317">
    <property type="entry name" value="Acid phosphatase/Vanadium-dependent haloperoxidase"/>
    <property type="match status" value="1"/>
</dbReference>
<dbReference type="AlphaFoldDB" id="A0A8A2VCD0"/>
<dbReference type="GeneID" id="63188298"/>
<keyword evidence="1" id="KW-0812">Transmembrane</keyword>
<dbReference type="GO" id="GO:0016020">
    <property type="term" value="C:membrane"/>
    <property type="evidence" value="ECO:0007669"/>
    <property type="project" value="UniProtKB-SubCell"/>
</dbReference>